<dbReference type="SMART" id="SM00028">
    <property type="entry name" value="TPR"/>
    <property type="match status" value="13"/>
</dbReference>
<dbReference type="Gene3D" id="1.25.40.10">
    <property type="entry name" value="Tetratricopeptide repeat domain"/>
    <property type="match status" value="4"/>
</dbReference>
<dbReference type="Pfam" id="PF13424">
    <property type="entry name" value="TPR_12"/>
    <property type="match status" value="4"/>
</dbReference>
<feature type="repeat" description="TPR" evidence="3">
    <location>
        <begin position="618"/>
        <end position="651"/>
    </location>
</feature>
<dbReference type="SUPFAM" id="SSF48452">
    <property type="entry name" value="TPR-like"/>
    <property type="match status" value="2"/>
</dbReference>
<dbReference type="InterPro" id="IPR019734">
    <property type="entry name" value="TPR_rpt"/>
</dbReference>
<reference evidence="5" key="1">
    <citation type="submission" date="2021-02" db="EMBL/GenBank/DDBJ databases">
        <authorList>
            <person name="Nowell W R."/>
        </authorList>
    </citation>
    <scope>NUCLEOTIDE SEQUENCE</scope>
</reference>
<dbReference type="PANTHER" id="PTHR45641">
    <property type="entry name" value="TETRATRICOPEPTIDE REPEAT PROTEIN (AFU_ORTHOLOGUE AFUA_6G03870)"/>
    <property type="match status" value="1"/>
</dbReference>
<feature type="repeat" description="TPR" evidence="3">
    <location>
        <begin position="786"/>
        <end position="819"/>
    </location>
</feature>
<feature type="repeat" description="TPR" evidence="3">
    <location>
        <begin position="660"/>
        <end position="693"/>
    </location>
</feature>
<sequence>MIKQTTVTSHETDKFNPVIIQQVQDIIVVWLDNHIHSSNQDCRNVITQLQLVVSDVHTFTDNDQCIEFIVDNIDTEVYLLISGSLGQNIVPCIHDISNINSIFIFCNNQNRHERWAKNWLKVKSVSIDIIHICQQLRQIVRHNELNTIPMSFVKFDKRLDQLDPSFMHTQIIKEILLTIKFEGKHIKEFVDYYCDKFVHNEIDRKKVKQLESRYRCETPIWWYTSQRFLYGMLNRALRVMDGEVITLMGFFISDLHRHVELLHRQQFGDVPSAKSFTVYRAQSLARKDFDELVASKGGLLSFNNFLSTSKNRKVSLFYLPENQKNSDLVNVLFVMEIDPKQSTATFASVQSISQYPEEEEILFSMHSIFRIDNIKAVEENEEVYLVNLSLSNSDDEELRVLTEQIRKESCPGAKGWERLGAVLTNIGHLGIAERICRSLVNERPSTDGMENVYNQLGTIKLYQGQYEEAITLFEKSLQLQLQSLPSNHPDVASSYNNIGAVYSHMGEYSKALVSHEEALKIKLQSLPSNHPDVASSYGNIGNVYSDMGEYSKALVSYEEALKIELQSLPSNHPDVASSYNNIGAVYSDMGEYSKALVSHEEALKIKLQSLPSNHPSVASSYGNIGNVYYRMGEYSKALVSYEEALKIELQSLPSNHPSVASSYGNIGNVYSDMGEYSKALVSYEDALKIQLQSLPSNHPSVASSYNNIGAVYSHMGEYSKALVSHEEALKIKLQSLPSNHPDVASSYGNIGNVYSDMGEYSKALVSYEEALKIELQSLPSNHPDVASSYNNIGAVYSDMGEYSKALVSHEEALKIKLQSLPSNHPSVASSYGNIGNVYCRMGEYSKALVSHEEALKIELQSLPSNHPDVASSYNNIGAVYSHMGEYSKALVSHEEALKIKLQSLPSNHPDVASSYNNIGLVYSHMGEYSKAYLFYKDALQIAQQVLSVTHPHFQVYKRNFESV</sequence>
<accession>A0A815VIR1</accession>
<feature type="repeat" description="TPR" evidence="3">
    <location>
        <begin position="492"/>
        <end position="525"/>
    </location>
</feature>
<dbReference type="PROSITE" id="PS51996">
    <property type="entry name" value="TR_MART"/>
    <property type="match status" value="1"/>
</dbReference>
<dbReference type="InterPro" id="IPR003540">
    <property type="entry name" value="ADP-ribosyltransferase"/>
</dbReference>
<dbReference type="InterPro" id="IPR011990">
    <property type="entry name" value="TPR-like_helical_dom_sf"/>
</dbReference>
<evidence type="ECO:0000313" key="5">
    <source>
        <dbReference type="EMBL" id="CAF1536279.1"/>
    </source>
</evidence>
<dbReference type="EMBL" id="CAJNOJ010000968">
    <property type="protein sequence ID" value="CAF1536279.1"/>
    <property type="molecule type" value="Genomic_DNA"/>
</dbReference>
<evidence type="ECO:0000256" key="3">
    <source>
        <dbReference type="PROSITE-ProRule" id="PRU00339"/>
    </source>
</evidence>
<dbReference type="Pfam" id="PF00515">
    <property type="entry name" value="TPR_1"/>
    <property type="match status" value="1"/>
</dbReference>
<feature type="repeat" description="TPR" evidence="3">
    <location>
        <begin position="534"/>
        <end position="567"/>
    </location>
</feature>
<comment type="caution">
    <text evidence="5">The sequence shown here is derived from an EMBL/GenBank/DDBJ whole genome shotgun (WGS) entry which is preliminary data.</text>
</comment>
<dbReference type="Proteomes" id="UP000663852">
    <property type="component" value="Unassembled WGS sequence"/>
</dbReference>
<feature type="domain" description="ADP ribosyltransferase" evidence="4">
    <location>
        <begin position="230"/>
        <end position="385"/>
    </location>
</feature>
<dbReference type="OrthoDB" id="3259098at2759"/>
<organism evidence="5 6">
    <name type="scientific">Adineta ricciae</name>
    <name type="common">Rotifer</name>
    <dbReference type="NCBI Taxonomy" id="249248"/>
    <lineage>
        <taxon>Eukaryota</taxon>
        <taxon>Metazoa</taxon>
        <taxon>Spiralia</taxon>
        <taxon>Gnathifera</taxon>
        <taxon>Rotifera</taxon>
        <taxon>Eurotatoria</taxon>
        <taxon>Bdelloidea</taxon>
        <taxon>Adinetida</taxon>
        <taxon>Adinetidae</taxon>
        <taxon>Adineta</taxon>
    </lineage>
</organism>
<dbReference type="PRINTS" id="PR00381">
    <property type="entry name" value="KINESINLIGHT"/>
</dbReference>
<feature type="repeat" description="TPR" evidence="3">
    <location>
        <begin position="744"/>
        <end position="777"/>
    </location>
</feature>
<dbReference type="Pfam" id="PF13374">
    <property type="entry name" value="TPR_10"/>
    <property type="match status" value="3"/>
</dbReference>
<feature type="repeat" description="TPR" evidence="3">
    <location>
        <begin position="576"/>
        <end position="609"/>
    </location>
</feature>
<feature type="repeat" description="TPR" evidence="3">
    <location>
        <begin position="702"/>
        <end position="735"/>
    </location>
</feature>
<feature type="repeat" description="TPR" evidence="3">
    <location>
        <begin position="912"/>
        <end position="945"/>
    </location>
</feature>
<feature type="repeat" description="TPR" evidence="3">
    <location>
        <begin position="828"/>
        <end position="861"/>
    </location>
</feature>
<dbReference type="PANTHER" id="PTHR45641:SF1">
    <property type="entry name" value="AAA+ ATPASE DOMAIN-CONTAINING PROTEIN"/>
    <property type="match status" value="1"/>
</dbReference>
<dbReference type="Pfam" id="PF03496">
    <property type="entry name" value="ADPrib_exo_Tox"/>
    <property type="match status" value="1"/>
</dbReference>
<evidence type="ECO:0000259" key="4">
    <source>
        <dbReference type="Pfam" id="PF03496"/>
    </source>
</evidence>
<feature type="repeat" description="TPR" evidence="3">
    <location>
        <begin position="870"/>
        <end position="903"/>
    </location>
</feature>
<evidence type="ECO:0000313" key="6">
    <source>
        <dbReference type="Proteomes" id="UP000663852"/>
    </source>
</evidence>
<proteinExistence type="predicted"/>
<dbReference type="Gene3D" id="3.90.176.10">
    <property type="entry name" value="Toxin ADP-ribosyltransferase, Chain A, domain 1"/>
    <property type="match status" value="1"/>
</dbReference>
<keyword evidence="2 3" id="KW-0802">TPR repeat</keyword>
<dbReference type="SUPFAM" id="SSF56399">
    <property type="entry name" value="ADP-ribosylation"/>
    <property type="match status" value="1"/>
</dbReference>
<gene>
    <name evidence="5" type="ORF">EDS130_LOCUS44972</name>
</gene>
<keyword evidence="1" id="KW-0677">Repeat</keyword>
<name>A0A815VIR1_ADIRI</name>
<dbReference type="AlphaFoldDB" id="A0A815VIR1"/>
<protein>
    <recommendedName>
        <fullName evidence="4">ADP ribosyltransferase domain-containing protein</fullName>
    </recommendedName>
</protein>
<dbReference type="PROSITE" id="PS50293">
    <property type="entry name" value="TPR_REGION"/>
    <property type="match status" value="11"/>
</dbReference>
<dbReference type="GO" id="GO:0005576">
    <property type="term" value="C:extracellular region"/>
    <property type="evidence" value="ECO:0007669"/>
    <property type="project" value="InterPro"/>
</dbReference>
<evidence type="ECO:0000256" key="2">
    <source>
        <dbReference type="ARBA" id="ARBA00022803"/>
    </source>
</evidence>
<evidence type="ECO:0000256" key="1">
    <source>
        <dbReference type="ARBA" id="ARBA00022737"/>
    </source>
</evidence>
<dbReference type="PROSITE" id="PS50005">
    <property type="entry name" value="TPR"/>
    <property type="match status" value="12"/>
</dbReference>
<feature type="repeat" description="TPR" evidence="3">
    <location>
        <begin position="450"/>
        <end position="483"/>
    </location>
</feature>